<feature type="compositionally biased region" description="Low complexity" evidence="1">
    <location>
        <begin position="88"/>
        <end position="104"/>
    </location>
</feature>
<keyword evidence="3" id="KW-1185">Reference proteome</keyword>
<feature type="region of interest" description="Disordered" evidence="1">
    <location>
        <begin position="72"/>
        <end position="104"/>
    </location>
</feature>
<name>A0A0C9WW31_9AGAR</name>
<gene>
    <name evidence="2" type="ORF">K443DRAFT_16103</name>
</gene>
<evidence type="ECO:0000313" key="2">
    <source>
        <dbReference type="EMBL" id="KIJ89456.1"/>
    </source>
</evidence>
<dbReference type="OrthoDB" id="3270804at2759"/>
<accession>A0A0C9WW31</accession>
<protein>
    <submittedName>
        <fullName evidence="2">Uncharacterized protein</fullName>
    </submittedName>
</protein>
<dbReference type="EMBL" id="KN839715">
    <property type="protein sequence ID" value="KIJ89456.1"/>
    <property type="molecule type" value="Genomic_DNA"/>
</dbReference>
<dbReference type="HOGENOM" id="CLU_2256429_0_0_1"/>
<reference evidence="3" key="2">
    <citation type="submission" date="2015-01" db="EMBL/GenBank/DDBJ databases">
        <title>Evolutionary Origins and Diversification of the Mycorrhizal Mutualists.</title>
        <authorList>
            <consortium name="DOE Joint Genome Institute"/>
            <consortium name="Mycorrhizal Genomics Consortium"/>
            <person name="Kohler A."/>
            <person name="Kuo A."/>
            <person name="Nagy L.G."/>
            <person name="Floudas D."/>
            <person name="Copeland A."/>
            <person name="Barry K.W."/>
            <person name="Cichocki N."/>
            <person name="Veneault-Fourrey C."/>
            <person name="LaButti K."/>
            <person name="Lindquist E.A."/>
            <person name="Lipzen A."/>
            <person name="Lundell T."/>
            <person name="Morin E."/>
            <person name="Murat C."/>
            <person name="Riley R."/>
            <person name="Ohm R."/>
            <person name="Sun H."/>
            <person name="Tunlid A."/>
            <person name="Henrissat B."/>
            <person name="Grigoriev I.V."/>
            <person name="Hibbett D.S."/>
            <person name="Martin F."/>
        </authorList>
    </citation>
    <scope>NUCLEOTIDE SEQUENCE [LARGE SCALE GENOMIC DNA]</scope>
    <source>
        <strain evidence="3">LaAM-08-1</strain>
    </source>
</reference>
<proteinExistence type="predicted"/>
<reference evidence="2 3" key="1">
    <citation type="submission" date="2014-04" db="EMBL/GenBank/DDBJ databases">
        <authorList>
            <consortium name="DOE Joint Genome Institute"/>
            <person name="Kuo A."/>
            <person name="Kohler A."/>
            <person name="Nagy L.G."/>
            <person name="Floudas D."/>
            <person name="Copeland A."/>
            <person name="Barry K.W."/>
            <person name="Cichocki N."/>
            <person name="Veneault-Fourrey C."/>
            <person name="LaButti K."/>
            <person name="Lindquist E.A."/>
            <person name="Lipzen A."/>
            <person name="Lundell T."/>
            <person name="Morin E."/>
            <person name="Murat C."/>
            <person name="Sun H."/>
            <person name="Tunlid A."/>
            <person name="Henrissat B."/>
            <person name="Grigoriev I.V."/>
            <person name="Hibbett D.S."/>
            <person name="Martin F."/>
            <person name="Nordberg H.P."/>
            <person name="Cantor M.N."/>
            <person name="Hua S.X."/>
        </authorList>
    </citation>
    <scope>NUCLEOTIDE SEQUENCE [LARGE SCALE GENOMIC DNA]</scope>
    <source>
        <strain evidence="2 3">LaAM-08-1</strain>
    </source>
</reference>
<sequence>MVQLSGNDAPPPTNAAGSSSPNSCAEIAELLSRLQFTPTQLQDLFNALADIATGLNKHTHPTSDNEAYDLINADDVPQDVSSEGTGNEATEATSHSPTTAAPST</sequence>
<organism evidence="2 3">
    <name type="scientific">Laccaria amethystina LaAM-08-1</name>
    <dbReference type="NCBI Taxonomy" id="1095629"/>
    <lineage>
        <taxon>Eukaryota</taxon>
        <taxon>Fungi</taxon>
        <taxon>Dikarya</taxon>
        <taxon>Basidiomycota</taxon>
        <taxon>Agaricomycotina</taxon>
        <taxon>Agaricomycetes</taxon>
        <taxon>Agaricomycetidae</taxon>
        <taxon>Agaricales</taxon>
        <taxon>Agaricineae</taxon>
        <taxon>Hydnangiaceae</taxon>
        <taxon>Laccaria</taxon>
    </lineage>
</organism>
<evidence type="ECO:0000313" key="3">
    <source>
        <dbReference type="Proteomes" id="UP000054477"/>
    </source>
</evidence>
<dbReference type="Proteomes" id="UP000054477">
    <property type="component" value="Unassembled WGS sequence"/>
</dbReference>
<feature type="region of interest" description="Disordered" evidence="1">
    <location>
        <begin position="1"/>
        <end position="22"/>
    </location>
</feature>
<feature type="non-terminal residue" evidence="2">
    <location>
        <position position="104"/>
    </location>
</feature>
<dbReference type="AlphaFoldDB" id="A0A0C9WW31"/>
<evidence type="ECO:0000256" key="1">
    <source>
        <dbReference type="SAM" id="MobiDB-lite"/>
    </source>
</evidence>